<dbReference type="EMBL" id="CAKLCM010000003">
    <property type="protein sequence ID" value="CAH0528789.1"/>
    <property type="molecule type" value="Genomic_DNA"/>
</dbReference>
<gene>
    <name evidence="1" type="ORF">VHP8226_02816</name>
</gene>
<proteinExistence type="predicted"/>
<evidence type="ECO:0000313" key="1">
    <source>
        <dbReference type="EMBL" id="CAH0528789.1"/>
    </source>
</evidence>
<evidence type="ECO:0000313" key="2">
    <source>
        <dbReference type="Proteomes" id="UP000838160"/>
    </source>
</evidence>
<sequence>MQKLSCLLTKIVLTTDVYICENKIVDNLKFLISQRESINKFGYKVIN</sequence>
<reference evidence="1" key="1">
    <citation type="submission" date="2021-12" db="EMBL/GenBank/DDBJ databases">
        <authorList>
            <person name="Rodrigo-Torres L."/>
            <person name="Arahal R. D."/>
            <person name="Lucena T."/>
        </authorList>
    </citation>
    <scope>NUCLEOTIDE SEQUENCE</scope>
    <source>
        <strain evidence="1">CECT 8226</strain>
    </source>
</reference>
<organism evidence="1 2">
    <name type="scientific">Vibrio hippocampi</name>
    <dbReference type="NCBI Taxonomy" id="654686"/>
    <lineage>
        <taxon>Bacteria</taxon>
        <taxon>Pseudomonadati</taxon>
        <taxon>Pseudomonadota</taxon>
        <taxon>Gammaproteobacteria</taxon>
        <taxon>Vibrionales</taxon>
        <taxon>Vibrionaceae</taxon>
        <taxon>Vibrio</taxon>
    </lineage>
</organism>
<comment type="caution">
    <text evidence="1">The sequence shown here is derived from an EMBL/GenBank/DDBJ whole genome shotgun (WGS) entry which is preliminary data.</text>
</comment>
<accession>A0ABN8DJZ6</accession>
<protein>
    <submittedName>
        <fullName evidence="1">Uncharacterized protein</fullName>
    </submittedName>
</protein>
<dbReference type="Proteomes" id="UP000838160">
    <property type="component" value="Unassembled WGS sequence"/>
</dbReference>
<name>A0ABN8DJZ6_9VIBR</name>
<keyword evidence="2" id="KW-1185">Reference proteome</keyword>